<keyword evidence="6 8" id="KW-0472">Membrane</keyword>
<dbReference type="PROSITE" id="PS52016">
    <property type="entry name" value="TONB_DEPENDENT_REC_3"/>
    <property type="match status" value="1"/>
</dbReference>
<dbReference type="NCBIfam" id="TIGR04057">
    <property type="entry name" value="SusC_RagA_signa"/>
    <property type="match status" value="1"/>
</dbReference>
<keyword evidence="7 8" id="KW-0998">Cell outer membrane</keyword>
<accession>A0A840TL25</accession>
<dbReference type="InterPro" id="IPR012910">
    <property type="entry name" value="Plug_dom"/>
</dbReference>
<gene>
    <name evidence="12" type="ORF">HNQ92_000618</name>
</gene>
<dbReference type="Pfam" id="PF00593">
    <property type="entry name" value="TonB_dep_Rec_b-barrel"/>
    <property type="match status" value="1"/>
</dbReference>
<dbReference type="InterPro" id="IPR000531">
    <property type="entry name" value="Beta-barrel_TonB"/>
</dbReference>
<evidence type="ECO:0000256" key="6">
    <source>
        <dbReference type="ARBA" id="ARBA00023136"/>
    </source>
</evidence>
<evidence type="ECO:0000256" key="1">
    <source>
        <dbReference type="ARBA" id="ARBA00004571"/>
    </source>
</evidence>
<dbReference type="GO" id="GO:0009279">
    <property type="term" value="C:cell outer membrane"/>
    <property type="evidence" value="ECO:0007669"/>
    <property type="project" value="UniProtKB-SubCell"/>
</dbReference>
<dbReference type="Gene3D" id="2.170.130.10">
    <property type="entry name" value="TonB-dependent receptor, plug domain"/>
    <property type="match status" value="1"/>
</dbReference>
<protein>
    <submittedName>
        <fullName evidence="12">TonB-linked SusC/RagA family outer membrane protein</fullName>
    </submittedName>
</protein>
<dbReference type="Gene3D" id="2.40.170.20">
    <property type="entry name" value="TonB-dependent receptor, beta-barrel domain"/>
    <property type="match status" value="1"/>
</dbReference>
<dbReference type="Proteomes" id="UP000557307">
    <property type="component" value="Unassembled WGS sequence"/>
</dbReference>
<dbReference type="Gene3D" id="2.60.40.1120">
    <property type="entry name" value="Carboxypeptidase-like, regulatory domain"/>
    <property type="match status" value="1"/>
</dbReference>
<evidence type="ECO:0000256" key="3">
    <source>
        <dbReference type="ARBA" id="ARBA00022452"/>
    </source>
</evidence>
<evidence type="ECO:0000256" key="2">
    <source>
        <dbReference type="ARBA" id="ARBA00022448"/>
    </source>
</evidence>
<dbReference type="NCBIfam" id="TIGR04056">
    <property type="entry name" value="OMP_RagA_SusC"/>
    <property type="match status" value="1"/>
</dbReference>
<evidence type="ECO:0000256" key="8">
    <source>
        <dbReference type="PROSITE-ProRule" id="PRU01360"/>
    </source>
</evidence>
<name>A0A840TL25_9BACT</name>
<sequence length="1109" mass="121849">MMRNLYSFCFRALPPDGRAVIWLLGCLLSTQLTLAQSTISGSVKSQGNGEALPGVTVVVKGTTVGTTTDGDGRFSITTSRANPVLSFSFIGFEPQEIAIENQSTLDVLLAPSTTQLSEIVVTALGIAKQERTLGYVTQKIDNANLTTARETNLVSQLAGKIAGVTVVNSPSGIGGSARVTIRGERSLNINANQPLFVIDGMPINNNVVGASGRNNQEADYGNGAGFVNPDDIETMTVLKGPSASALYGSRAANGVIVITTKSGKNAKGIGVSVNSNTTFDQVLRLPDYQNRYGQGLNGEFAFVNGSGGGLRDGVDENWGPLLDGRLIAQFDSPTSNGFRGGDTRVAGGAGTITPTPFNAYPNNIRDFFEVGRTLSNNVAVTGNNDKGDFRLSYTNLNQTGIVPNTDLQRNSFNLNAGYNLTERLNVRSNVSYIKNTSGNRPSLSYGTENIMYLFNCWFGRQIDMASLRNYWQPGLEGIQQFNYNYNYHDNPYFNVYENTNAQDMDRIIGNITLSYQLTDWLKVQARSQMDFQSEIRERQRAFSTQRFPFGSFRRENVNTLERNTDLLLLADKTINPDFSLNATLGGNQRSNKYDYIDVFAPQLTVPGVYSLNNSRVPVEYSQNKSERRVNSIFGSAQLTYRNYLSLEVTGRNDWSSTLTLPNGVVGSADNSYFYPSASLSAVISDIIKLPSAISFLKLRAGWAQVGNDTDPYQFSQPFSPLTPWGTTPTFGESTRIPNFSLKPEISTSQEFGLDLRFFQNRLGLDVTYYRSNSRNQIIFLPLTNTTGYSSIVTNAGSIFNNGVEVMLNLTPIRRDDLGLRWDVNVNFSSNRSKVLELTDGISTYQLASRYVSVEARVGERMGDMYGNIYQRVSADPTSPYYDPTGRYVGQVVVSGNGRPERDPTPQKLGNYNPDWLAGISSSVSYKGFNLNFLFDHRQGGKIYSHTYVVGREGGQLIETLEGRENGYYNNPSDPTFLNAPAGTYYVVPGVVKTSDGQFAENTRRISAREWHSAFTLGRSVIEGAMFDATFTKLREIRMGYTVPNKVLGPKSPVRNINLSLVGRNLFLWTKVPHIDPESSSMSGGTIIPGSESVAIPSTRSYGVNLSFNL</sequence>
<dbReference type="InterPro" id="IPR036942">
    <property type="entry name" value="Beta-barrel_TonB_sf"/>
</dbReference>
<comment type="subcellular location">
    <subcellularLocation>
        <location evidence="1 8">Cell outer membrane</location>
        <topology evidence="1 8">Multi-pass membrane protein</topology>
    </subcellularLocation>
</comment>
<keyword evidence="5 9" id="KW-0798">TonB box</keyword>
<keyword evidence="3 8" id="KW-1134">Transmembrane beta strand</keyword>
<organism evidence="12 13">
    <name type="scientific">Rhabdobacter roseus</name>
    <dbReference type="NCBI Taxonomy" id="1655419"/>
    <lineage>
        <taxon>Bacteria</taxon>
        <taxon>Pseudomonadati</taxon>
        <taxon>Bacteroidota</taxon>
        <taxon>Cytophagia</taxon>
        <taxon>Cytophagales</taxon>
        <taxon>Cytophagaceae</taxon>
        <taxon>Rhabdobacter</taxon>
    </lineage>
</organism>
<comment type="caution">
    <text evidence="12">The sequence shown here is derived from an EMBL/GenBank/DDBJ whole genome shotgun (WGS) entry which is preliminary data.</text>
</comment>
<dbReference type="InterPro" id="IPR008969">
    <property type="entry name" value="CarboxyPept-like_regulatory"/>
</dbReference>
<dbReference type="SUPFAM" id="SSF49464">
    <property type="entry name" value="Carboxypeptidase regulatory domain-like"/>
    <property type="match status" value="1"/>
</dbReference>
<dbReference type="EMBL" id="JACHGF010000001">
    <property type="protein sequence ID" value="MBB5282497.1"/>
    <property type="molecule type" value="Genomic_DNA"/>
</dbReference>
<comment type="similarity">
    <text evidence="8 9">Belongs to the TonB-dependent receptor family.</text>
</comment>
<keyword evidence="4 8" id="KW-0812">Transmembrane</keyword>
<evidence type="ECO:0000259" key="10">
    <source>
        <dbReference type="Pfam" id="PF00593"/>
    </source>
</evidence>
<reference evidence="12 13" key="1">
    <citation type="submission" date="2020-08" db="EMBL/GenBank/DDBJ databases">
        <title>Genomic Encyclopedia of Type Strains, Phase IV (KMG-IV): sequencing the most valuable type-strain genomes for metagenomic binning, comparative biology and taxonomic classification.</title>
        <authorList>
            <person name="Goeker M."/>
        </authorList>
    </citation>
    <scope>NUCLEOTIDE SEQUENCE [LARGE SCALE GENOMIC DNA]</scope>
    <source>
        <strain evidence="12 13">DSM 105074</strain>
    </source>
</reference>
<dbReference type="AlphaFoldDB" id="A0A840TL25"/>
<dbReference type="InterPro" id="IPR023997">
    <property type="entry name" value="TonB-dep_OMP_SusC/RagA_CS"/>
</dbReference>
<dbReference type="Pfam" id="PF13715">
    <property type="entry name" value="CarbopepD_reg_2"/>
    <property type="match status" value="1"/>
</dbReference>
<proteinExistence type="inferred from homology"/>
<evidence type="ECO:0000313" key="12">
    <source>
        <dbReference type="EMBL" id="MBB5282497.1"/>
    </source>
</evidence>
<keyword evidence="2 8" id="KW-0813">Transport</keyword>
<evidence type="ECO:0000256" key="9">
    <source>
        <dbReference type="RuleBase" id="RU003357"/>
    </source>
</evidence>
<dbReference type="InterPro" id="IPR023996">
    <property type="entry name" value="TonB-dep_OMP_SusC/RagA"/>
</dbReference>
<evidence type="ECO:0000256" key="4">
    <source>
        <dbReference type="ARBA" id="ARBA00022692"/>
    </source>
</evidence>
<dbReference type="Pfam" id="PF07715">
    <property type="entry name" value="Plug"/>
    <property type="match status" value="1"/>
</dbReference>
<evidence type="ECO:0000259" key="11">
    <source>
        <dbReference type="Pfam" id="PF07715"/>
    </source>
</evidence>
<dbReference type="SUPFAM" id="SSF56935">
    <property type="entry name" value="Porins"/>
    <property type="match status" value="1"/>
</dbReference>
<dbReference type="RefSeq" id="WP_184170731.1">
    <property type="nucleotide sequence ID" value="NZ_JACHGF010000001.1"/>
</dbReference>
<dbReference type="InterPro" id="IPR037066">
    <property type="entry name" value="Plug_dom_sf"/>
</dbReference>
<evidence type="ECO:0000313" key="13">
    <source>
        <dbReference type="Proteomes" id="UP000557307"/>
    </source>
</evidence>
<dbReference type="InterPro" id="IPR039426">
    <property type="entry name" value="TonB-dep_rcpt-like"/>
</dbReference>
<feature type="domain" description="TonB-dependent receptor plug" evidence="11">
    <location>
        <begin position="135"/>
        <end position="255"/>
    </location>
</feature>
<feature type="domain" description="TonB-dependent receptor-like beta-barrel" evidence="10">
    <location>
        <begin position="481"/>
        <end position="828"/>
    </location>
</feature>
<evidence type="ECO:0000256" key="7">
    <source>
        <dbReference type="ARBA" id="ARBA00023237"/>
    </source>
</evidence>
<keyword evidence="13" id="KW-1185">Reference proteome</keyword>
<evidence type="ECO:0000256" key="5">
    <source>
        <dbReference type="ARBA" id="ARBA00023077"/>
    </source>
</evidence>